<dbReference type="EMBL" id="VSRR010066722">
    <property type="protein sequence ID" value="MPC84882.1"/>
    <property type="molecule type" value="Genomic_DNA"/>
</dbReference>
<evidence type="ECO:0000313" key="1">
    <source>
        <dbReference type="EMBL" id="MPC84882.1"/>
    </source>
</evidence>
<evidence type="ECO:0000313" key="2">
    <source>
        <dbReference type="Proteomes" id="UP000324222"/>
    </source>
</evidence>
<accession>A0A5B7IM07</accession>
<dbReference type="AlphaFoldDB" id="A0A5B7IM07"/>
<organism evidence="1 2">
    <name type="scientific">Portunus trituberculatus</name>
    <name type="common">Swimming crab</name>
    <name type="synonym">Neptunus trituberculatus</name>
    <dbReference type="NCBI Taxonomy" id="210409"/>
    <lineage>
        <taxon>Eukaryota</taxon>
        <taxon>Metazoa</taxon>
        <taxon>Ecdysozoa</taxon>
        <taxon>Arthropoda</taxon>
        <taxon>Crustacea</taxon>
        <taxon>Multicrustacea</taxon>
        <taxon>Malacostraca</taxon>
        <taxon>Eumalacostraca</taxon>
        <taxon>Eucarida</taxon>
        <taxon>Decapoda</taxon>
        <taxon>Pleocyemata</taxon>
        <taxon>Brachyura</taxon>
        <taxon>Eubrachyura</taxon>
        <taxon>Portunoidea</taxon>
        <taxon>Portunidae</taxon>
        <taxon>Portuninae</taxon>
        <taxon>Portunus</taxon>
    </lineage>
</organism>
<gene>
    <name evidence="1" type="ORF">E2C01_079633</name>
</gene>
<reference evidence="1 2" key="1">
    <citation type="submission" date="2019-05" db="EMBL/GenBank/DDBJ databases">
        <title>Another draft genome of Portunus trituberculatus and its Hox gene families provides insights of decapod evolution.</title>
        <authorList>
            <person name="Jeong J.-H."/>
            <person name="Song I."/>
            <person name="Kim S."/>
            <person name="Choi T."/>
            <person name="Kim D."/>
            <person name="Ryu S."/>
            <person name="Kim W."/>
        </authorList>
    </citation>
    <scope>NUCLEOTIDE SEQUENCE [LARGE SCALE GENOMIC DNA]</scope>
    <source>
        <tissue evidence="1">Muscle</tissue>
    </source>
</reference>
<protein>
    <submittedName>
        <fullName evidence="1">Uncharacterized protein</fullName>
    </submittedName>
</protein>
<comment type="caution">
    <text evidence="1">The sequence shown here is derived from an EMBL/GenBank/DDBJ whole genome shotgun (WGS) entry which is preliminary data.</text>
</comment>
<name>A0A5B7IM07_PORTR</name>
<keyword evidence="2" id="KW-1185">Reference proteome</keyword>
<proteinExistence type="predicted"/>
<dbReference type="Proteomes" id="UP000324222">
    <property type="component" value="Unassembled WGS sequence"/>
</dbReference>
<sequence>MQATTGLMVCIYSLIPLPRCPTAPSAASLGFGDYVSNEYSGVTYTFRSPFPFLTFSATFTTFVRVKGVGGWGEGAEFSFPHVEELSPSSMIKGVGSDAPLQYREWR</sequence>